<evidence type="ECO:0000313" key="2">
    <source>
        <dbReference type="EMBL" id="MBA4502521.1"/>
    </source>
</evidence>
<dbReference type="EMBL" id="JACEMT010000046">
    <property type="protein sequence ID" value="MBA4502521.1"/>
    <property type="molecule type" value="Genomic_DNA"/>
</dbReference>
<protein>
    <submittedName>
        <fullName evidence="2">Uncharacterized protein</fullName>
    </submittedName>
</protein>
<reference evidence="2 3" key="1">
    <citation type="submission" date="2020-07" db="EMBL/GenBank/DDBJ databases">
        <title>Bacterium isolated from marien macroalgae.</title>
        <authorList>
            <person name="Zhu K."/>
            <person name="Lu D."/>
            <person name="Du Z."/>
        </authorList>
    </citation>
    <scope>NUCLEOTIDE SEQUENCE [LARGE SCALE GENOMIC DNA]</scope>
    <source>
        <strain evidence="2 3">3-1745</strain>
    </source>
</reference>
<keyword evidence="3" id="KW-1185">Reference proteome</keyword>
<gene>
    <name evidence="2" type="ORF">H1S06_09120</name>
</gene>
<accession>A0A7W1WYP4</accession>
<comment type="caution">
    <text evidence="2">The sequence shown here is derived from an EMBL/GenBank/DDBJ whole genome shotgun (WGS) entry which is preliminary data.</text>
</comment>
<dbReference type="RefSeq" id="WP_181739389.1">
    <property type="nucleotide sequence ID" value="NZ_JACEMT010000046.1"/>
</dbReference>
<organism evidence="2 3">
    <name type="scientific">Marinobacterium marinum</name>
    <dbReference type="NCBI Taxonomy" id="2756129"/>
    <lineage>
        <taxon>Bacteria</taxon>
        <taxon>Pseudomonadati</taxon>
        <taxon>Pseudomonadota</taxon>
        <taxon>Gammaproteobacteria</taxon>
        <taxon>Oceanospirillales</taxon>
        <taxon>Oceanospirillaceae</taxon>
        <taxon>Marinobacterium</taxon>
    </lineage>
</organism>
<dbReference type="AlphaFoldDB" id="A0A7W1WYP4"/>
<evidence type="ECO:0000256" key="1">
    <source>
        <dbReference type="SAM" id="SignalP"/>
    </source>
</evidence>
<feature type="signal peptide" evidence="1">
    <location>
        <begin position="1"/>
        <end position="29"/>
    </location>
</feature>
<dbReference type="Proteomes" id="UP000538931">
    <property type="component" value="Unassembled WGS sequence"/>
</dbReference>
<sequence>MNNFGSCIFKTSLIGGLLAVAALPSFVQSAEQAVSVKHEMLTEAGEHFAPSLRRFIEERERLCADFEGGELVINPGGAQYVADFNGDGVTDPIIDGGVFSCTTSATMFHGFSGGRVIDVFVSMRDSEKPYVRFSFMGLGNITTSLGNKAILLMVKDGVYCDAAGTEFCFAAYSWAG</sequence>
<feature type="chain" id="PRO_5031394528" evidence="1">
    <location>
        <begin position="30"/>
        <end position="176"/>
    </location>
</feature>
<name>A0A7W1WYP4_9GAMM</name>
<keyword evidence="1" id="KW-0732">Signal</keyword>
<evidence type="ECO:0000313" key="3">
    <source>
        <dbReference type="Proteomes" id="UP000538931"/>
    </source>
</evidence>
<proteinExistence type="predicted"/>